<accession>T1ATK8</accession>
<organism evidence="2">
    <name type="scientific">mine drainage metagenome</name>
    <dbReference type="NCBI Taxonomy" id="410659"/>
    <lineage>
        <taxon>unclassified sequences</taxon>
        <taxon>metagenomes</taxon>
        <taxon>ecological metagenomes</taxon>
    </lineage>
</organism>
<dbReference type="AlphaFoldDB" id="T1ATK8"/>
<feature type="non-terminal residue" evidence="2">
    <location>
        <position position="297"/>
    </location>
</feature>
<feature type="non-terminal residue" evidence="2">
    <location>
        <position position="1"/>
    </location>
</feature>
<evidence type="ECO:0000313" key="2">
    <source>
        <dbReference type="EMBL" id="EQD59878.1"/>
    </source>
</evidence>
<comment type="caution">
    <text evidence="2">The sequence shown here is derived from an EMBL/GenBank/DDBJ whole genome shotgun (WGS) entry which is preliminary data.</text>
</comment>
<proteinExistence type="predicted"/>
<sequence length="297" mass="29824">GTVYGGQAPYQWWLSFSSPVTAWSPERGSLSGAGTLSFRGTLGSAGTVLATLSVQDALGANASSSFSITGVEPLTATFLRLLPTAEVGLPVSFPLLLAGGTPPYRVEVQGSDGVSVPLGPAPGGLLEVPWVPRAAGPLALFVSVEDAHGFQAQTNTTVPVAPALNGIIELPTSATDVGPVALSLDVEGGIPPYAGTLNVSGGPTVSFSGPGGTFPETLDLPAPGSLTLSLRVTDALGARAFSSSSLTVHPLPQVALDLSSLKVDVGEALQASLWSGEAPVPGKRPASTSGMGAGRYR</sequence>
<protein>
    <submittedName>
        <fullName evidence="2">Thermopsin</fullName>
    </submittedName>
</protein>
<name>T1ATK8_9ZZZZ</name>
<evidence type="ECO:0000256" key="1">
    <source>
        <dbReference type="SAM" id="MobiDB-lite"/>
    </source>
</evidence>
<reference evidence="2" key="1">
    <citation type="submission" date="2013-08" db="EMBL/GenBank/DDBJ databases">
        <authorList>
            <person name="Mendez C."/>
            <person name="Richter M."/>
            <person name="Ferrer M."/>
            <person name="Sanchez J."/>
        </authorList>
    </citation>
    <scope>NUCLEOTIDE SEQUENCE</scope>
</reference>
<feature type="region of interest" description="Disordered" evidence="1">
    <location>
        <begin position="276"/>
        <end position="297"/>
    </location>
</feature>
<reference evidence="2" key="2">
    <citation type="journal article" date="2014" name="ISME J.">
        <title>Microbial stratification in low pH oxic and suboxic macroscopic growths along an acid mine drainage.</title>
        <authorList>
            <person name="Mendez-Garcia C."/>
            <person name="Mesa V."/>
            <person name="Sprenger R.R."/>
            <person name="Richter M."/>
            <person name="Diez M.S."/>
            <person name="Solano J."/>
            <person name="Bargiela R."/>
            <person name="Golyshina O.V."/>
            <person name="Manteca A."/>
            <person name="Ramos J.L."/>
            <person name="Gallego J.R."/>
            <person name="Llorente I."/>
            <person name="Martins Dos Santos V.A."/>
            <person name="Jensen O.N."/>
            <person name="Pelaez A.I."/>
            <person name="Sanchez J."/>
            <person name="Ferrer M."/>
        </authorList>
    </citation>
    <scope>NUCLEOTIDE SEQUENCE</scope>
</reference>
<gene>
    <name evidence="2" type="ORF">B1B_08008</name>
</gene>
<dbReference type="EMBL" id="AUZY01005165">
    <property type="protein sequence ID" value="EQD59878.1"/>
    <property type="molecule type" value="Genomic_DNA"/>
</dbReference>